<keyword evidence="1" id="KW-0812">Transmembrane</keyword>
<evidence type="ECO:0000313" key="3">
    <source>
        <dbReference type="Proteomes" id="UP000231453"/>
    </source>
</evidence>
<comment type="caution">
    <text evidence="2">The sequence shown here is derived from an EMBL/GenBank/DDBJ whole genome shotgun (WGS) entry which is preliminary data.</text>
</comment>
<evidence type="ECO:0000256" key="1">
    <source>
        <dbReference type="SAM" id="Phobius"/>
    </source>
</evidence>
<proteinExistence type="predicted"/>
<organism evidence="2 3">
    <name type="scientific">Candidatus Magasanikbacteria bacterium CG_4_10_14_0_2_um_filter_33_14</name>
    <dbReference type="NCBI Taxonomy" id="1974636"/>
    <lineage>
        <taxon>Bacteria</taxon>
        <taxon>Candidatus Magasanikiibacteriota</taxon>
    </lineage>
</organism>
<accession>A0A2M7VAC0</accession>
<name>A0A2M7VAC0_9BACT</name>
<protein>
    <submittedName>
        <fullName evidence="2">Uncharacterized protein</fullName>
    </submittedName>
</protein>
<evidence type="ECO:0000313" key="2">
    <source>
        <dbReference type="EMBL" id="PIZ95831.1"/>
    </source>
</evidence>
<dbReference type="EMBL" id="PFPL01000043">
    <property type="protein sequence ID" value="PIZ95831.1"/>
    <property type="molecule type" value="Genomic_DNA"/>
</dbReference>
<reference evidence="3" key="1">
    <citation type="submission" date="2017-09" db="EMBL/GenBank/DDBJ databases">
        <title>Depth-based differentiation of microbial function through sediment-hosted aquifers and enrichment of novel symbionts in the deep terrestrial subsurface.</title>
        <authorList>
            <person name="Probst A.J."/>
            <person name="Ladd B."/>
            <person name="Jarett J.K."/>
            <person name="Geller-Mcgrath D.E."/>
            <person name="Sieber C.M.K."/>
            <person name="Emerson J.B."/>
            <person name="Anantharaman K."/>
            <person name="Thomas B.C."/>
            <person name="Malmstrom R."/>
            <person name="Stieglmeier M."/>
            <person name="Klingl A."/>
            <person name="Woyke T."/>
            <person name="Ryan C.M."/>
            <person name="Banfield J.F."/>
        </authorList>
    </citation>
    <scope>NUCLEOTIDE SEQUENCE [LARGE SCALE GENOMIC DNA]</scope>
</reference>
<sequence>MPNLTLNISADSVAWYGAIVATISMILVSYNVWRDRAKVIVSHQKGMKIINAIPPYSEDKDYLVVTITNKGRRPIRLGVVGLFCESGESLLLSNSLLDDPKNILNEENPEATVMAEQKDIDFLKVLYIQVFDKAGRSYKQYLSQFPTFRRFWYKIKNYLMNKKDNK</sequence>
<feature type="transmembrane region" description="Helical" evidence="1">
    <location>
        <begin position="13"/>
        <end position="33"/>
    </location>
</feature>
<dbReference type="Proteomes" id="UP000231453">
    <property type="component" value="Unassembled WGS sequence"/>
</dbReference>
<keyword evidence="1" id="KW-1133">Transmembrane helix</keyword>
<keyword evidence="1" id="KW-0472">Membrane</keyword>
<gene>
    <name evidence="2" type="ORF">COX80_03080</name>
</gene>
<dbReference type="AlphaFoldDB" id="A0A2M7VAC0"/>